<reference evidence="2 3" key="1">
    <citation type="journal article" date="2016" name="BMC Genomics">
        <title>Comparative genomics reveals Cyclospora cayetanensis possesses coccidia-like metabolism and invasion components but unique surface antigens.</title>
        <authorList>
            <person name="Liu S."/>
            <person name="Wang L."/>
            <person name="Zheng H."/>
            <person name="Xu Z."/>
            <person name="Roellig D.M."/>
            <person name="Li N."/>
            <person name="Frace M.A."/>
            <person name="Tang K."/>
            <person name="Arrowood M.J."/>
            <person name="Moss D.M."/>
            <person name="Zhang L."/>
            <person name="Feng Y."/>
            <person name="Xiao L."/>
        </authorList>
    </citation>
    <scope>NUCLEOTIDE SEQUENCE [LARGE SCALE GENOMIC DNA]</scope>
    <source>
        <strain evidence="2 3">CHN_HEN01</strain>
    </source>
</reference>
<evidence type="ECO:0000256" key="1">
    <source>
        <dbReference type="SAM" id="SignalP"/>
    </source>
</evidence>
<keyword evidence="1" id="KW-0732">Signal</keyword>
<protein>
    <submittedName>
        <fullName evidence="2">Uncharacterized protein</fullName>
    </submittedName>
</protein>
<dbReference type="Proteomes" id="UP000095192">
    <property type="component" value="Unassembled WGS sequence"/>
</dbReference>
<gene>
    <name evidence="2" type="ORF">cyc_01876</name>
</gene>
<dbReference type="VEuPathDB" id="ToxoDB:cyc_01876"/>
<organism evidence="2 3">
    <name type="scientific">Cyclospora cayetanensis</name>
    <dbReference type="NCBI Taxonomy" id="88456"/>
    <lineage>
        <taxon>Eukaryota</taxon>
        <taxon>Sar</taxon>
        <taxon>Alveolata</taxon>
        <taxon>Apicomplexa</taxon>
        <taxon>Conoidasida</taxon>
        <taxon>Coccidia</taxon>
        <taxon>Eucoccidiorida</taxon>
        <taxon>Eimeriorina</taxon>
        <taxon>Eimeriidae</taxon>
        <taxon>Cyclospora</taxon>
    </lineage>
</organism>
<keyword evidence="3" id="KW-1185">Reference proteome</keyword>
<proteinExistence type="predicted"/>
<accession>A0A1D3D3R0</accession>
<feature type="signal peptide" evidence="1">
    <location>
        <begin position="1"/>
        <end position="16"/>
    </location>
</feature>
<evidence type="ECO:0000313" key="3">
    <source>
        <dbReference type="Proteomes" id="UP000095192"/>
    </source>
</evidence>
<dbReference type="InParanoid" id="A0A1D3D3R0"/>
<comment type="caution">
    <text evidence="2">The sequence shown here is derived from an EMBL/GenBank/DDBJ whole genome shotgun (WGS) entry which is preliminary data.</text>
</comment>
<sequence length="105" mass="11012">MLLAAALAATAAAGAAELHEAPQKQLKATLTVRGPCGSSTGGATPAATARLRQYIAHQRQPLQQLFHEQQQSPPPVVSVLQCQYTCTVVPAGIRVWLAVLPLAPH</sequence>
<evidence type="ECO:0000313" key="2">
    <source>
        <dbReference type="EMBL" id="OEH78092.1"/>
    </source>
</evidence>
<name>A0A1D3D3R0_9EIME</name>
<dbReference type="AlphaFoldDB" id="A0A1D3D3R0"/>
<feature type="chain" id="PRO_5008914126" evidence="1">
    <location>
        <begin position="17"/>
        <end position="105"/>
    </location>
</feature>
<dbReference type="EMBL" id="JROU02000857">
    <property type="protein sequence ID" value="OEH78092.1"/>
    <property type="molecule type" value="Genomic_DNA"/>
</dbReference>